<dbReference type="GO" id="GO:0005829">
    <property type="term" value="C:cytosol"/>
    <property type="evidence" value="ECO:0007669"/>
    <property type="project" value="TreeGrafter"/>
</dbReference>
<proteinExistence type="inferred from homology"/>
<dbReference type="Proteomes" id="UP000228952">
    <property type="component" value="Unassembled WGS sequence"/>
</dbReference>
<keyword evidence="4 11" id="KW-0347">Helicase</keyword>
<dbReference type="SUPFAM" id="SSF52540">
    <property type="entry name" value="P-loop containing nucleoside triphosphate hydrolases"/>
    <property type="match status" value="1"/>
</dbReference>
<keyword evidence="7" id="KW-0413">Isomerase</keyword>
<evidence type="ECO:0000256" key="1">
    <source>
        <dbReference type="ARBA" id="ARBA00009922"/>
    </source>
</evidence>
<evidence type="ECO:0000259" key="13">
    <source>
        <dbReference type="PROSITE" id="PS51217"/>
    </source>
</evidence>
<evidence type="ECO:0000256" key="8">
    <source>
        <dbReference type="ARBA" id="ARBA00034617"/>
    </source>
</evidence>
<comment type="catalytic activity">
    <reaction evidence="10">
        <text>ATP + H2O = ADP + phosphate + H(+)</text>
        <dbReference type="Rhea" id="RHEA:13065"/>
        <dbReference type="ChEBI" id="CHEBI:15377"/>
        <dbReference type="ChEBI" id="CHEBI:15378"/>
        <dbReference type="ChEBI" id="CHEBI:30616"/>
        <dbReference type="ChEBI" id="CHEBI:43474"/>
        <dbReference type="ChEBI" id="CHEBI:456216"/>
        <dbReference type="EC" id="5.6.2.4"/>
    </reaction>
</comment>
<dbReference type="CDD" id="cd17932">
    <property type="entry name" value="DEXQc_UvrD"/>
    <property type="match status" value="1"/>
</dbReference>
<organism evidence="14 15">
    <name type="scientific">Candidatus Dojkabacteria bacterium CG_4_10_14_0_2_um_filter_Dojkabacteria_WS6_41_15</name>
    <dbReference type="NCBI Taxonomy" id="2014249"/>
    <lineage>
        <taxon>Bacteria</taxon>
        <taxon>Candidatus Dojkabacteria</taxon>
    </lineage>
</organism>
<sequence length="665" mass="76135">MSVLEGLNGAQKEAVLACEGPLLILAGAGSGKTRVLTVKIAHLITELGYRPESILAVTFTKKAANEMQERVLQLLPPEFRERKPFVGTFHSFGAFLLRRHAQEVGLDRSFTIYDQDDQLSVVKSICKDFEVSQNYKPMLIHGKISDSKNKGITADEYFTNSYGDDFDEVVSKVYKEYVKRLHAQNAVDFDDLLSLVVKLFENNPEVLKRYQEQFKYVLVDEYQDTNMEQYRIVRALAKLHQHLCVVGDEDQSIYSWRGATVDNIRFFQKDFPDHKMVKLEQNYRSTKVILDAANHVISKNPNRIPKALWTDKTKEFPIVVARLDDPFSEAMQVLREIQQYQSNLDEVAVLYRVNSLSRSFEEVFVKFGVPYKLVGGVGFYHRLEVKDIMAYIKFMSNPKDEVSLLRIINTPSRKIGDGAIKQFREIAAKAKLHLPEFVWYGSLIFHDPEFALAMVSDEYLKNIQAAGTDIFDKYPQLFNQLGKAIKLSFDPEVDISSYVMSVIDIVGYKTWIEKMADTKEESLSRYANVQELAAVAEKNKYVGREGLMKFLEDIALVEEAKEVANEVDNVVRGRVHLMSIHAAKGLEFGAVFLVGLEEGIFPHNRSLENPTQMQEERRLFYVAVTRAKEHLYLSSSRKRQLGSMMFETVPSQYITDIPEKLKVEV</sequence>
<dbReference type="Pfam" id="PF00580">
    <property type="entry name" value="UvrD-helicase"/>
    <property type="match status" value="1"/>
</dbReference>
<dbReference type="CDD" id="cd18807">
    <property type="entry name" value="SF1_C_UvrD"/>
    <property type="match status" value="1"/>
</dbReference>
<dbReference type="InterPro" id="IPR013986">
    <property type="entry name" value="DExx_box_DNA_helicase_dom_sf"/>
</dbReference>
<dbReference type="Pfam" id="PF13361">
    <property type="entry name" value="UvrD_C"/>
    <property type="match status" value="1"/>
</dbReference>
<dbReference type="InterPro" id="IPR014016">
    <property type="entry name" value="UvrD-like_ATP-bd"/>
</dbReference>
<dbReference type="PROSITE" id="PS51217">
    <property type="entry name" value="UVRD_HELICASE_CTER"/>
    <property type="match status" value="1"/>
</dbReference>
<dbReference type="GO" id="GO:0003677">
    <property type="term" value="F:DNA binding"/>
    <property type="evidence" value="ECO:0007669"/>
    <property type="project" value="UniProtKB-KW"/>
</dbReference>
<dbReference type="GO" id="GO:0043138">
    <property type="term" value="F:3'-5' DNA helicase activity"/>
    <property type="evidence" value="ECO:0007669"/>
    <property type="project" value="UniProtKB-EC"/>
</dbReference>
<evidence type="ECO:0000256" key="11">
    <source>
        <dbReference type="PROSITE-ProRule" id="PRU00560"/>
    </source>
</evidence>
<keyword evidence="2 11" id="KW-0547">Nucleotide-binding</keyword>
<feature type="domain" description="UvrD-like helicase C-terminal" evidence="13">
    <location>
        <begin position="287"/>
        <end position="585"/>
    </location>
</feature>
<gene>
    <name evidence="14" type="ORF">COX64_04920</name>
</gene>
<evidence type="ECO:0000256" key="7">
    <source>
        <dbReference type="ARBA" id="ARBA00023235"/>
    </source>
</evidence>
<dbReference type="PANTHER" id="PTHR11070:SF2">
    <property type="entry name" value="ATP-DEPENDENT DNA HELICASE SRS2"/>
    <property type="match status" value="1"/>
</dbReference>
<dbReference type="GO" id="GO:0000725">
    <property type="term" value="P:recombinational repair"/>
    <property type="evidence" value="ECO:0007669"/>
    <property type="project" value="TreeGrafter"/>
</dbReference>
<comment type="caution">
    <text evidence="14">The sequence shown here is derived from an EMBL/GenBank/DDBJ whole genome shotgun (WGS) entry which is preliminary data.</text>
</comment>
<dbReference type="GO" id="GO:0033202">
    <property type="term" value="C:DNA helicase complex"/>
    <property type="evidence" value="ECO:0007669"/>
    <property type="project" value="TreeGrafter"/>
</dbReference>
<dbReference type="AlphaFoldDB" id="A0A2M7W0M7"/>
<dbReference type="Gene3D" id="1.10.486.10">
    <property type="entry name" value="PCRA, domain 4"/>
    <property type="match status" value="1"/>
</dbReference>
<keyword evidence="6" id="KW-0238">DNA-binding</keyword>
<evidence type="ECO:0000256" key="3">
    <source>
        <dbReference type="ARBA" id="ARBA00022801"/>
    </source>
</evidence>
<evidence type="ECO:0000256" key="6">
    <source>
        <dbReference type="ARBA" id="ARBA00023125"/>
    </source>
</evidence>
<evidence type="ECO:0000313" key="15">
    <source>
        <dbReference type="Proteomes" id="UP000228952"/>
    </source>
</evidence>
<dbReference type="PANTHER" id="PTHR11070">
    <property type="entry name" value="UVRD / RECB / PCRA DNA HELICASE FAMILY MEMBER"/>
    <property type="match status" value="1"/>
</dbReference>
<dbReference type="EMBL" id="PFQB01000121">
    <property type="protein sequence ID" value="PJA12237.1"/>
    <property type="molecule type" value="Genomic_DNA"/>
</dbReference>
<feature type="binding site" evidence="11">
    <location>
        <begin position="26"/>
        <end position="33"/>
    </location>
    <ligand>
        <name>ATP</name>
        <dbReference type="ChEBI" id="CHEBI:30616"/>
    </ligand>
</feature>
<dbReference type="EC" id="5.6.2.4" evidence="9"/>
<keyword evidence="3 11" id="KW-0378">Hydrolase</keyword>
<name>A0A2M7W0M7_9BACT</name>
<evidence type="ECO:0000256" key="4">
    <source>
        <dbReference type="ARBA" id="ARBA00022806"/>
    </source>
</evidence>
<dbReference type="Gene3D" id="3.40.50.300">
    <property type="entry name" value="P-loop containing nucleotide triphosphate hydrolases"/>
    <property type="match status" value="2"/>
</dbReference>
<dbReference type="GO" id="GO:0016887">
    <property type="term" value="F:ATP hydrolysis activity"/>
    <property type="evidence" value="ECO:0007669"/>
    <property type="project" value="RHEA"/>
</dbReference>
<feature type="domain" description="UvrD-like helicase ATP-binding" evidence="12">
    <location>
        <begin position="5"/>
        <end position="286"/>
    </location>
</feature>
<evidence type="ECO:0000256" key="9">
    <source>
        <dbReference type="ARBA" id="ARBA00034808"/>
    </source>
</evidence>
<evidence type="ECO:0000256" key="2">
    <source>
        <dbReference type="ARBA" id="ARBA00022741"/>
    </source>
</evidence>
<dbReference type="PROSITE" id="PS51198">
    <property type="entry name" value="UVRD_HELICASE_ATP_BIND"/>
    <property type="match status" value="1"/>
</dbReference>
<dbReference type="Gene3D" id="1.10.10.160">
    <property type="match status" value="1"/>
</dbReference>
<comment type="similarity">
    <text evidence="1">Belongs to the helicase family. UvrD subfamily.</text>
</comment>
<evidence type="ECO:0000256" key="5">
    <source>
        <dbReference type="ARBA" id="ARBA00022840"/>
    </source>
</evidence>
<dbReference type="InterPro" id="IPR000212">
    <property type="entry name" value="DNA_helicase_UvrD/REP"/>
</dbReference>
<keyword evidence="5 11" id="KW-0067">ATP-binding</keyword>
<dbReference type="InterPro" id="IPR014017">
    <property type="entry name" value="DNA_helicase_UvrD-like_C"/>
</dbReference>
<reference evidence="15" key="1">
    <citation type="submission" date="2017-09" db="EMBL/GenBank/DDBJ databases">
        <title>Depth-based differentiation of microbial function through sediment-hosted aquifers and enrichment of novel symbionts in the deep terrestrial subsurface.</title>
        <authorList>
            <person name="Probst A.J."/>
            <person name="Ladd B."/>
            <person name="Jarett J.K."/>
            <person name="Geller-Mcgrath D.E."/>
            <person name="Sieber C.M.K."/>
            <person name="Emerson J.B."/>
            <person name="Anantharaman K."/>
            <person name="Thomas B.C."/>
            <person name="Malmstrom R."/>
            <person name="Stieglmeier M."/>
            <person name="Klingl A."/>
            <person name="Woyke T."/>
            <person name="Ryan C.M."/>
            <person name="Banfield J.F."/>
        </authorList>
    </citation>
    <scope>NUCLEOTIDE SEQUENCE [LARGE SCALE GENOMIC DNA]</scope>
</reference>
<accession>A0A2M7W0M7</accession>
<evidence type="ECO:0000313" key="14">
    <source>
        <dbReference type="EMBL" id="PJA12237.1"/>
    </source>
</evidence>
<comment type="catalytic activity">
    <reaction evidence="8">
        <text>Couples ATP hydrolysis with the unwinding of duplex DNA by translocating in the 3'-5' direction.</text>
        <dbReference type="EC" id="5.6.2.4"/>
    </reaction>
</comment>
<evidence type="ECO:0000259" key="12">
    <source>
        <dbReference type="PROSITE" id="PS51198"/>
    </source>
</evidence>
<dbReference type="GO" id="GO:0005524">
    <property type="term" value="F:ATP binding"/>
    <property type="evidence" value="ECO:0007669"/>
    <property type="project" value="UniProtKB-UniRule"/>
</dbReference>
<protein>
    <recommendedName>
        <fullName evidence="9">DNA 3'-5' helicase</fullName>
        <ecNumber evidence="9">5.6.2.4</ecNumber>
    </recommendedName>
</protein>
<dbReference type="InterPro" id="IPR027417">
    <property type="entry name" value="P-loop_NTPase"/>
</dbReference>
<evidence type="ECO:0000256" key="10">
    <source>
        <dbReference type="ARBA" id="ARBA00048988"/>
    </source>
</evidence>